<dbReference type="InterPro" id="IPR051907">
    <property type="entry name" value="DoxX-like_oxidoreductase"/>
</dbReference>
<protein>
    <recommendedName>
        <fullName evidence="11">DoxX family protein</fullName>
    </recommendedName>
</protein>
<keyword evidence="3" id="KW-1003">Cell membrane</keyword>
<evidence type="ECO:0008006" key="11">
    <source>
        <dbReference type="Google" id="ProtNLM"/>
    </source>
</evidence>
<reference evidence="10" key="1">
    <citation type="journal article" date="2019" name="Int. J. Syst. Evol. Microbiol.">
        <title>The Global Catalogue of Microorganisms (GCM) 10K type strain sequencing project: providing services to taxonomists for standard genome sequencing and annotation.</title>
        <authorList>
            <consortium name="The Broad Institute Genomics Platform"/>
            <consortium name="The Broad Institute Genome Sequencing Center for Infectious Disease"/>
            <person name="Wu L."/>
            <person name="Ma J."/>
        </authorList>
    </citation>
    <scope>NUCLEOTIDE SEQUENCE [LARGE SCALE GENOMIC DNA]</scope>
    <source>
        <strain evidence="10">JCM 18077</strain>
    </source>
</reference>
<feature type="transmembrane region" description="Helical" evidence="8">
    <location>
        <begin position="300"/>
        <end position="320"/>
    </location>
</feature>
<feature type="region of interest" description="Disordered" evidence="7">
    <location>
        <begin position="1"/>
        <end position="93"/>
    </location>
</feature>
<evidence type="ECO:0000256" key="7">
    <source>
        <dbReference type="SAM" id="MobiDB-lite"/>
    </source>
</evidence>
<comment type="similarity">
    <text evidence="2">Belongs to the DoxX family.</text>
</comment>
<accession>A0ABP8Z4N6</accession>
<dbReference type="PANTHER" id="PTHR33452">
    <property type="entry name" value="OXIDOREDUCTASE CATD-RELATED"/>
    <property type="match status" value="1"/>
</dbReference>
<evidence type="ECO:0000313" key="9">
    <source>
        <dbReference type="EMBL" id="GAA4746006.1"/>
    </source>
</evidence>
<sequence length="422" mass="44181">MSSSDDARPARRPQPDRDSFYDKHARPKSRPAADPVVDDDVPATTIINTGDDDLPTVQIQSAADATVPDAGDGASDAGSSHGTVVAGSSHGKTVAGKTFAKDTVDEDTVDEDTVDEDTVDEDTVDEDTGTTETAAVRSTRTDVRSDSDTVVTEPFVDVEDDANDETVAAQKRRAAEHLTEEPLPYIEPQPTTPLDWDDETAVPAAASAYADEPVAPVVDEHRELDQDADTAPVGRGTADLGLLILRVVVGIVFVMHGLQKLTTWTWLDGFGIDGFAAFLANTAPGADANLGFDPDVTRTLALLGGLTETIGGAFLILGLITPIAGSAVLGVILVATAYKMTLAGGVWFFTSQGGGGVEYEFVLAAAAVALILCGPGTYSFDRQWGWSRRPAWGSAAWLIIAIAAAVAVWVVFNGSNPLLVGA</sequence>
<dbReference type="Proteomes" id="UP001500822">
    <property type="component" value="Unassembled WGS sequence"/>
</dbReference>
<evidence type="ECO:0000256" key="3">
    <source>
        <dbReference type="ARBA" id="ARBA00022475"/>
    </source>
</evidence>
<evidence type="ECO:0000256" key="1">
    <source>
        <dbReference type="ARBA" id="ARBA00004651"/>
    </source>
</evidence>
<feature type="compositionally biased region" description="Low complexity" evidence="7">
    <location>
        <begin position="69"/>
        <end position="80"/>
    </location>
</feature>
<evidence type="ECO:0000256" key="2">
    <source>
        <dbReference type="ARBA" id="ARBA00006679"/>
    </source>
</evidence>
<feature type="compositionally biased region" description="Acidic residues" evidence="7">
    <location>
        <begin position="105"/>
        <end position="129"/>
    </location>
</feature>
<organism evidence="9 10">
    <name type="scientific">Gordonia alkaliphila</name>
    <dbReference type="NCBI Taxonomy" id="1053547"/>
    <lineage>
        <taxon>Bacteria</taxon>
        <taxon>Bacillati</taxon>
        <taxon>Actinomycetota</taxon>
        <taxon>Actinomycetes</taxon>
        <taxon>Mycobacteriales</taxon>
        <taxon>Gordoniaceae</taxon>
        <taxon>Gordonia</taxon>
    </lineage>
</organism>
<feature type="transmembrane region" description="Helical" evidence="8">
    <location>
        <begin position="240"/>
        <end position="258"/>
    </location>
</feature>
<keyword evidence="5 8" id="KW-1133">Transmembrane helix</keyword>
<evidence type="ECO:0000256" key="6">
    <source>
        <dbReference type="ARBA" id="ARBA00023136"/>
    </source>
</evidence>
<keyword evidence="4 8" id="KW-0812">Transmembrane</keyword>
<keyword evidence="6 8" id="KW-0472">Membrane</keyword>
<dbReference type="RefSeq" id="WP_345312950.1">
    <property type="nucleotide sequence ID" value="NZ_BAABIE010000005.1"/>
</dbReference>
<dbReference type="EMBL" id="BAABIE010000005">
    <property type="protein sequence ID" value="GAA4746006.1"/>
    <property type="molecule type" value="Genomic_DNA"/>
</dbReference>
<evidence type="ECO:0000256" key="5">
    <source>
        <dbReference type="ARBA" id="ARBA00022989"/>
    </source>
</evidence>
<dbReference type="Pfam" id="PF07681">
    <property type="entry name" value="DoxX"/>
    <property type="match status" value="1"/>
</dbReference>
<evidence type="ECO:0000313" key="10">
    <source>
        <dbReference type="Proteomes" id="UP001500822"/>
    </source>
</evidence>
<feature type="transmembrane region" description="Helical" evidence="8">
    <location>
        <begin position="392"/>
        <end position="412"/>
    </location>
</feature>
<comment type="caution">
    <text evidence="9">The sequence shown here is derived from an EMBL/GenBank/DDBJ whole genome shotgun (WGS) entry which is preliminary data.</text>
</comment>
<feature type="transmembrane region" description="Helical" evidence="8">
    <location>
        <begin position="361"/>
        <end position="380"/>
    </location>
</feature>
<dbReference type="InterPro" id="IPR032808">
    <property type="entry name" value="DoxX"/>
</dbReference>
<gene>
    <name evidence="9" type="ORF">GCM10023217_14330</name>
</gene>
<feature type="region of interest" description="Disordered" evidence="7">
    <location>
        <begin position="105"/>
        <end position="148"/>
    </location>
</feature>
<feature type="transmembrane region" description="Helical" evidence="8">
    <location>
        <begin position="327"/>
        <end position="349"/>
    </location>
</feature>
<comment type="subcellular location">
    <subcellularLocation>
        <location evidence="1">Cell membrane</location>
        <topology evidence="1">Multi-pass membrane protein</topology>
    </subcellularLocation>
</comment>
<evidence type="ECO:0000256" key="8">
    <source>
        <dbReference type="SAM" id="Phobius"/>
    </source>
</evidence>
<proteinExistence type="inferred from homology"/>
<name>A0ABP8Z4N6_9ACTN</name>
<evidence type="ECO:0000256" key="4">
    <source>
        <dbReference type="ARBA" id="ARBA00022692"/>
    </source>
</evidence>
<dbReference type="PANTHER" id="PTHR33452:SF1">
    <property type="entry name" value="INNER MEMBRANE PROTEIN YPHA-RELATED"/>
    <property type="match status" value="1"/>
</dbReference>
<feature type="compositionally biased region" description="Basic and acidic residues" evidence="7">
    <location>
        <begin position="1"/>
        <end position="24"/>
    </location>
</feature>
<keyword evidence="10" id="KW-1185">Reference proteome</keyword>